<protein>
    <submittedName>
        <fullName evidence="3">Microcystin degradation protein MlrC</fullName>
    </submittedName>
</protein>
<dbReference type="InterPro" id="IPR010799">
    <property type="entry name" value="MlrC_C"/>
</dbReference>
<evidence type="ECO:0000313" key="3">
    <source>
        <dbReference type="EMBL" id="MBA8792424.1"/>
    </source>
</evidence>
<reference evidence="3 4" key="1">
    <citation type="submission" date="2020-07" db="EMBL/GenBank/DDBJ databases">
        <title>Sequencing the genomes of 1000 actinobacteria strains.</title>
        <authorList>
            <person name="Klenk H.-P."/>
        </authorList>
    </citation>
    <scope>NUCLEOTIDE SEQUENCE [LARGE SCALE GENOMIC DNA]</scope>
    <source>
        <strain evidence="3 4">DSM 100723</strain>
    </source>
</reference>
<sequence>MTSTAPADRPRIAICGLSLEASTFNPGATTIADFHPRRGAEVLDQRPFWGAGGALADAADWVPVLTGRSIPGAPVPAADYASLKAEILDGLRAAVAETPLDGLVFDIHGAMNVVGMDDAEGDLAVAVREVVGPDVIMSTGMDLHGNVSWRLAHALDLLTCYRMAPHEDALETKERAVRNLIDRLALPPEQRRPLKAWVPVPILLPGEKTSTRLEPATSLYARVPRIEALDGVLDAAIWIGYAWGDEPRNCCVVMVTGDDQELITREAEQLARAVWDARDEFQFVAPTGSLAEVLDIALASDARPYLISDSGDNPTAGGTGDVSWTLGELIADPRLTDGDVTTIFASVHDRQATDACVAAGVGAEVTVPVGGIVDPGPRGPVEVTGRVAHIAEGDPDAEVEVVLAVGRLQVIITRNRKPYHRMADFERNGLDAPHADLVIVKIGYLEPELYAIAADWMMALTPGSVDQDLLRLGHTRISRPMFPFDTGFTDPDLHARIVPMADQPVGQPG</sequence>
<comment type="caution">
    <text evidence="3">The sequence shown here is derived from an EMBL/GenBank/DDBJ whole genome shotgun (WGS) entry which is preliminary data.</text>
</comment>
<dbReference type="Pfam" id="PF07171">
    <property type="entry name" value="MlrC_C"/>
    <property type="match status" value="1"/>
</dbReference>
<feature type="domain" description="Microcystin LR degradation protein MlrC N-terminal" evidence="2">
    <location>
        <begin position="11"/>
        <end position="297"/>
    </location>
</feature>
<organism evidence="3 4">
    <name type="scientific">Microlunatus kandeliicorticis</name>
    <dbReference type="NCBI Taxonomy" id="1759536"/>
    <lineage>
        <taxon>Bacteria</taxon>
        <taxon>Bacillati</taxon>
        <taxon>Actinomycetota</taxon>
        <taxon>Actinomycetes</taxon>
        <taxon>Propionibacteriales</taxon>
        <taxon>Propionibacteriaceae</taxon>
        <taxon>Microlunatus</taxon>
    </lineage>
</organism>
<gene>
    <name evidence="3" type="ORF">FHX74_000018</name>
</gene>
<dbReference type="PIRSF" id="PIRSF012702">
    <property type="entry name" value="UCP012702"/>
    <property type="match status" value="1"/>
</dbReference>
<dbReference type="RefSeq" id="WP_182558082.1">
    <property type="nucleotide sequence ID" value="NZ_JACGWT010000001.1"/>
</dbReference>
<dbReference type="AlphaFoldDB" id="A0A7W3INP9"/>
<dbReference type="Proteomes" id="UP000523079">
    <property type="component" value="Unassembled WGS sequence"/>
</dbReference>
<accession>A0A7W3INP9</accession>
<keyword evidence="4" id="KW-1185">Reference proteome</keyword>
<evidence type="ECO:0000313" key="4">
    <source>
        <dbReference type="Proteomes" id="UP000523079"/>
    </source>
</evidence>
<name>A0A7W3INP9_9ACTN</name>
<dbReference type="InterPro" id="IPR015995">
    <property type="entry name" value="MlrC_N"/>
</dbReference>
<dbReference type="EMBL" id="JACGWT010000001">
    <property type="protein sequence ID" value="MBA8792424.1"/>
    <property type="molecule type" value="Genomic_DNA"/>
</dbReference>
<proteinExistence type="predicted"/>
<feature type="domain" description="Microcystin LR degradation protein MlrC C-terminal" evidence="1">
    <location>
        <begin position="307"/>
        <end position="476"/>
    </location>
</feature>
<dbReference type="InterPro" id="IPR009197">
    <property type="entry name" value="MlrC"/>
</dbReference>
<evidence type="ECO:0000259" key="1">
    <source>
        <dbReference type="Pfam" id="PF07171"/>
    </source>
</evidence>
<evidence type="ECO:0000259" key="2">
    <source>
        <dbReference type="Pfam" id="PF07364"/>
    </source>
</evidence>
<dbReference type="Pfam" id="PF07364">
    <property type="entry name" value="DUF1485"/>
    <property type="match status" value="1"/>
</dbReference>